<comment type="similarity">
    <text evidence="1">Belongs to the BolA/IbaG family.</text>
</comment>
<dbReference type="AlphaFoldDB" id="A0AA35VA27"/>
<dbReference type="InterPro" id="IPR036065">
    <property type="entry name" value="BolA-like_sf"/>
</dbReference>
<name>A0AA35VA27_9PROT</name>
<organism evidence="2 3">
    <name type="scientific">Brytella acorum</name>
    <dbReference type="NCBI Taxonomy" id="2959299"/>
    <lineage>
        <taxon>Bacteria</taxon>
        <taxon>Pseudomonadati</taxon>
        <taxon>Pseudomonadota</taxon>
        <taxon>Alphaproteobacteria</taxon>
        <taxon>Acetobacterales</taxon>
        <taxon>Acetobacteraceae</taxon>
        <taxon>Brytella</taxon>
    </lineage>
</organism>
<dbReference type="RefSeq" id="WP_289841600.1">
    <property type="nucleotide sequence ID" value="NZ_CATKSH010000002.1"/>
</dbReference>
<evidence type="ECO:0000256" key="1">
    <source>
        <dbReference type="RuleBase" id="RU003860"/>
    </source>
</evidence>
<dbReference type="PIRSF" id="PIRSF003113">
    <property type="entry name" value="BolA"/>
    <property type="match status" value="1"/>
</dbReference>
<dbReference type="PANTHER" id="PTHR46230">
    <property type="match status" value="1"/>
</dbReference>
<reference evidence="2" key="1">
    <citation type="submission" date="2023-03" db="EMBL/GenBank/DDBJ databases">
        <authorList>
            <person name="Cleenwerck I."/>
        </authorList>
    </citation>
    <scope>NUCLEOTIDE SEQUENCE</scope>
    <source>
        <strain evidence="2">LMG 32879</strain>
    </source>
</reference>
<dbReference type="InterPro" id="IPR002634">
    <property type="entry name" value="BolA"/>
</dbReference>
<dbReference type="SUPFAM" id="SSF82657">
    <property type="entry name" value="BolA-like"/>
    <property type="match status" value="1"/>
</dbReference>
<evidence type="ECO:0000313" key="2">
    <source>
        <dbReference type="EMBL" id="CAI9119700.1"/>
    </source>
</evidence>
<evidence type="ECO:0000313" key="3">
    <source>
        <dbReference type="Proteomes" id="UP001176960"/>
    </source>
</evidence>
<accession>A0AA35VA27</accession>
<proteinExistence type="inferred from homology"/>
<protein>
    <submittedName>
        <fullName evidence="2">BolA family transcriptional regulator</fullName>
    </submittedName>
</protein>
<dbReference type="GO" id="GO:0016226">
    <property type="term" value="P:iron-sulfur cluster assembly"/>
    <property type="evidence" value="ECO:0007669"/>
    <property type="project" value="TreeGrafter"/>
</dbReference>
<gene>
    <name evidence="2" type="ORF">LMG32879_000522</name>
</gene>
<dbReference type="Proteomes" id="UP001176960">
    <property type="component" value="Unassembled WGS sequence"/>
</dbReference>
<sequence>MTQTLGATEALAPRAQRIVNILREKLSPSVLELKDDSKKHAHHHARIEAGEDGETHFVIRLRSAKFNGITRVARHRLVNELLADEFRSGLHSASFILQDEKSA</sequence>
<dbReference type="Gene3D" id="3.30.300.90">
    <property type="entry name" value="BolA-like"/>
    <property type="match status" value="1"/>
</dbReference>
<comment type="caution">
    <text evidence="2">The sequence shown here is derived from an EMBL/GenBank/DDBJ whole genome shotgun (WGS) entry which is preliminary data.</text>
</comment>
<dbReference type="PANTHER" id="PTHR46230:SF3">
    <property type="entry name" value="SUFE-LIKE PROTEIN 1, CHLOROPLASTIC_MITOCHONDRIAL"/>
    <property type="match status" value="1"/>
</dbReference>
<keyword evidence="3" id="KW-1185">Reference proteome</keyword>
<dbReference type="EMBL" id="CATKSH010000002">
    <property type="protein sequence ID" value="CAI9119700.1"/>
    <property type="molecule type" value="Genomic_DNA"/>
</dbReference>
<dbReference type="Pfam" id="PF01722">
    <property type="entry name" value="BolA"/>
    <property type="match status" value="1"/>
</dbReference>